<dbReference type="EMBL" id="SNYR01000001">
    <property type="protein sequence ID" value="TDQ66199.1"/>
    <property type="molecule type" value="Genomic_DNA"/>
</dbReference>
<dbReference type="RefSeq" id="WP_133570913.1">
    <property type="nucleotide sequence ID" value="NZ_SNYR01000001.1"/>
</dbReference>
<dbReference type="InterPro" id="IPR011057">
    <property type="entry name" value="Mss4-like_sf"/>
</dbReference>
<dbReference type="GO" id="GO:0046872">
    <property type="term" value="F:metal ion binding"/>
    <property type="evidence" value="ECO:0007669"/>
    <property type="project" value="UniProtKB-KW"/>
</dbReference>
<dbReference type="PANTHER" id="PTHR28620">
    <property type="entry name" value="CENTROMERE PROTEIN V"/>
    <property type="match status" value="1"/>
</dbReference>
<gene>
    <name evidence="5" type="ORF">ATL17_0188</name>
</gene>
<sequence>MTTYQGSCHCGAVKFEIESDLSTVMKCDCSLCRKRNAVMVDVHQDHFKLLAGEECLGTYQWNMKIAKHHFCKICGIYIFHRKRSLPEHYGVNLYCLDGVDFDSVGVEQAFGSQLSTAEN</sequence>
<dbReference type="PANTHER" id="PTHR28620:SF1">
    <property type="entry name" value="CENP-V_GFA DOMAIN-CONTAINING PROTEIN"/>
    <property type="match status" value="1"/>
</dbReference>
<keyword evidence="6" id="KW-1185">Reference proteome</keyword>
<comment type="similarity">
    <text evidence="1">Belongs to the Gfa family.</text>
</comment>
<comment type="caution">
    <text evidence="5">The sequence shown here is derived from an EMBL/GenBank/DDBJ whole genome shotgun (WGS) entry which is preliminary data.</text>
</comment>
<evidence type="ECO:0000259" key="4">
    <source>
        <dbReference type="PROSITE" id="PS51891"/>
    </source>
</evidence>
<dbReference type="Pfam" id="PF04828">
    <property type="entry name" value="GFA"/>
    <property type="match status" value="1"/>
</dbReference>
<reference evidence="5 6" key="1">
    <citation type="submission" date="2019-03" db="EMBL/GenBank/DDBJ databases">
        <title>Genomic Encyclopedia of Type Strains, Phase III (KMG-III): the genomes of soil and plant-associated and newly described type strains.</title>
        <authorList>
            <person name="Whitman W."/>
        </authorList>
    </citation>
    <scope>NUCLEOTIDE SEQUENCE [LARGE SCALE GENOMIC DNA]</scope>
    <source>
        <strain evidence="5 6">CGMCC 1.7002</strain>
    </source>
</reference>
<keyword evidence="3" id="KW-0862">Zinc</keyword>
<name>A0A4R6VQB3_9HYPH</name>
<dbReference type="OrthoDB" id="9805575at2"/>
<dbReference type="GO" id="GO:0016846">
    <property type="term" value="F:carbon-sulfur lyase activity"/>
    <property type="evidence" value="ECO:0007669"/>
    <property type="project" value="InterPro"/>
</dbReference>
<evidence type="ECO:0000256" key="1">
    <source>
        <dbReference type="ARBA" id="ARBA00005495"/>
    </source>
</evidence>
<dbReference type="InterPro" id="IPR052355">
    <property type="entry name" value="CENP-V-like"/>
</dbReference>
<dbReference type="AlphaFoldDB" id="A0A4R6VQB3"/>
<evidence type="ECO:0000313" key="5">
    <source>
        <dbReference type="EMBL" id="TDQ66199.1"/>
    </source>
</evidence>
<proteinExistence type="inferred from homology"/>
<dbReference type="InterPro" id="IPR006913">
    <property type="entry name" value="CENP-V/GFA"/>
</dbReference>
<evidence type="ECO:0000256" key="3">
    <source>
        <dbReference type="ARBA" id="ARBA00022833"/>
    </source>
</evidence>
<keyword evidence="2" id="KW-0479">Metal-binding</keyword>
<dbReference type="SUPFAM" id="SSF51316">
    <property type="entry name" value="Mss4-like"/>
    <property type="match status" value="1"/>
</dbReference>
<dbReference type="PROSITE" id="PS51891">
    <property type="entry name" value="CENP_V_GFA"/>
    <property type="match status" value="1"/>
</dbReference>
<evidence type="ECO:0000313" key="6">
    <source>
        <dbReference type="Proteomes" id="UP000295391"/>
    </source>
</evidence>
<organism evidence="5 6">
    <name type="scientific">Maritalea mobilis</name>
    <dbReference type="NCBI Taxonomy" id="483324"/>
    <lineage>
        <taxon>Bacteria</taxon>
        <taxon>Pseudomonadati</taxon>
        <taxon>Pseudomonadota</taxon>
        <taxon>Alphaproteobacteria</taxon>
        <taxon>Hyphomicrobiales</taxon>
        <taxon>Devosiaceae</taxon>
        <taxon>Maritalea</taxon>
    </lineage>
</organism>
<accession>A0A4R6VQB3</accession>
<dbReference type="Proteomes" id="UP000295391">
    <property type="component" value="Unassembled WGS sequence"/>
</dbReference>
<protein>
    <submittedName>
        <fullName evidence="5">CRISPR-associated protein Cas8b1/Cst1 subtype I-B</fullName>
    </submittedName>
</protein>
<dbReference type="Gene3D" id="2.170.150.70">
    <property type="match status" value="1"/>
</dbReference>
<evidence type="ECO:0000256" key="2">
    <source>
        <dbReference type="ARBA" id="ARBA00022723"/>
    </source>
</evidence>
<feature type="domain" description="CENP-V/GFA" evidence="4">
    <location>
        <begin position="4"/>
        <end position="102"/>
    </location>
</feature>